<gene>
    <name evidence="5" type="ORF">DSM101010T_17930</name>
</gene>
<dbReference type="PANTHER" id="PTHR43434">
    <property type="entry name" value="PHOSPHOGLYCOLATE PHOSPHATASE"/>
    <property type="match status" value="1"/>
</dbReference>
<dbReference type="RefSeq" id="WP_174405091.1">
    <property type="nucleotide sequence ID" value="NZ_BLVO01000013.1"/>
</dbReference>
<dbReference type="SFLD" id="SFLDS00003">
    <property type="entry name" value="Haloacid_Dehalogenase"/>
    <property type="match status" value="1"/>
</dbReference>
<name>A0A7J0BIP5_9BACT</name>
<dbReference type="SUPFAM" id="SSF56784">
    <property type="entry name" value="HAD-like"/>
    <property type="match status" value="1"/>
</dbReference>
<dbReference type="Pfam" id="PF00702">
    <property type="entry name" value="Hydrolase"/>
    <property type="match status" value="1"/>
</dbReference>
<dbReference type="EC" id="3.1.3.18" evidence="4"/>
<proteinExistence type="inferred from homology"/>
<evidence type="ECO:0000256" key="4">
    <source>
        <dbReference type="ARBA" id="ARBA00013078"/>
    </source>
</evidence>
<dbReference type="InterPro" id="IPR050155">
    <property type="entry name" value="HAD-like_hydrolase_sf"/>
</dbReference>
<dbReference type="EMBL" id="BLVO01000013">
    <property type="protein sequence ID" value="GFM33428.1"/>
    <property type="molecule type" value="Genomic_DNA"/>
</dbReference>
<dbReference type="Gene3D" id="3.40.50.1000">
    <property type="entry name" value="HAD superfamily/HAD-like"/>
    <property type="match status" value="1"/>
</dbReference>
<comment type="catalytic activity">
    <reaction evidence="1">
        <text>2-phosphoglycolate + H2O = glycolate + phosphate</text>
        <dbReference type="Rhea" id="RHEA:14369"/>
        <dbReference type="ChEBI" id="CHEBI:15377"/>
        <dbReference type="ChEBI" id="CHEBI:29805"/>
        <dbReference type="ChEBI" id="CHEBI:43474"/>
        <dbReference type="ChEBI" id="CHEBI:58033"/>
        <dbReference type="EC" id="3.1.3.18"/>
    </reaction>
</comment>
<comment type="pathway">
    <text evidence="2">Organic acid metabolism; glycolate biosynthesis; glycolate from 2-phosphoglycolate: step 1/1.</text>
</comment>
<keyword evidence="6" id="KW-1185">Reference proteome</keyword>
<evidence type="ECO:0000256" key="3">
    <source>
        <dbReference type="ARBA" id="ARBA00006171"/>
    </source>
</evidence>
<dbReference type="InterPro" id="IPR023198">
    <property type="entry name" value="PGP-like_dom2"/>
</dbReference>
<dbReference type="SFLD" id="SFLDG01129">
    <property type="entry name" value="C1.5:_HAD__Beta-PGM__Phosphata"/>
    <property type="match status" value="1"/>
</dbReference>
<evidence type="ECO:0000313" key="6">
    <source>
        <dbReference type="Proteomes" id="UP000503840"/>
    </source>
</evidence>
<evidence type="ECO:0000313" key="5">
    <source>
        <dbReference type="EMBL" id="GFM33428.1"/>
    </source>
</evidence>
<evidence type="ECO:0000256" key="2">
    <source>
        <dbReference type="ARBA" id="ARBA00004818"/>
    </source>
</evidence>
<dbReference type="InterPro" id="IPR006439">
    <property type="entry name" value="HAD-SF_hydro_IA"/>
</dbReference>
<comment type="caution">
    <text evidence="5">The sequence shown here is derived from an EMBL/GenBank/DDBJ whole genome shotgun (WGS) entry which is preliminary data.</text>
</comment>
<sequence>MPTSVQAMIFDFDGTLAHLTLDFGVMRRRAMQAAGDALQTMAATPLHALLPEDDGRPVLEWLELAGSRVAPHCGITARAMIKAAHDAIEDVEVEAASRGSLFPWTRPLLTELRSRNVPAAVITRNCRKAVLAVFPDLYEYCTCLLAREDVPKVKPDPDHLLRALAHTGVRPENSMMVGDHPMDIQTGKAGGTLTAAVTSGNASHAQLAASAPDYLAENCLELYEILWGMRLDCAVSTP</sequence>
<dbReference type="PANTHER" id="PTHR43434:SF1">
    <property type="entry name" value="PHOSPHOGLYCOLATE PHOSPHATASE"/>
    <property type="match status" value="1"/>
</dbReference>
<comment type="similarity">
    <text evidence="3">Belongs to the HAD-like hydrolase superfamily. CbbY/CbbZ/Gph/YieH family.</text>
</comment>
<dbReference type="Proteomes" id="UP000503840">
    <property type="component" value="Unassembled WGS sequence"/>
</dbReference>
<accession>A0A7J0BIP5</accession>
<dbReference type="Gene3D" id="1.10.150.240">
    <property type="entry name" value="Putative phosphatase, domain 2"/>
    <property type="match status" value="1"/>
</dbReference>
<dbReference type="GO" id="GO:0008967">
    <property type="term" value="F:phosphoglycolate phosphatase activity"/>
    <property type="evidence" value="ECO:0007669"/>
    <property type="project" value="UniProtKB-EC"/>
</dbReference>
<dbReference type="GO" id="GO:0006281">
    <property type="term" value="P:DNA repair"/>
    <property type="evidence" value="ECO:0007669"/>
    <property type="project" value="TreeGrafter"/>
</dbReference>
<dbReference type="InterPro" id="IPR036412">
    <property type="entry name" value="HAD-like_sf"/>
</dbReference>
<protein>
    <recommendedName>
        <fullName evidence="4">phosphoglycolate phosphatase</fullName>
        <ecNumber evidence="4">3.1.3.18</ecNumber>
    </recommendedName>
</protein>
<dbReference type="AlphaFoldDB" id="A0A7J0BIP5"/>
<evidence type="ECO:0000256" key="1">
    <source>
        <dbReference type="ARBA" id="ARBA00000830"/>
    </source>
</evidence>
<organism evidence="5 6">
    <name type="scientific">Desulfovibrio subterraneus</name>
    <dbReference type="NCBI Taxonomy" id="2718620"/>
    <lineage>
        <taxon>Bacteria</taxon>
        <taxon>Pseudomonadati</taxon>
        <taxon>Thermodesulfobacteriota</taxon>
        <taxon>Desulfovibrionia</taxon>
        <taxon>Desulfovibrionales</taxon>
        <taxon>Desulfovibrionaceae</taxon>
        <taxon>Desulfovibrio</taxon>
    </lineage>
</organism>
<dbReference type="InterPro" id="IPR023214">
    <property type="entry name" value="HAD_sf"/>
</dbReference>
<reference evidence="5 6" key="1">
    <citation type="submission" date="2020-05" db="EMBL/GenBank/DDBJ databases">
        <title>Draft genome sequence of Desulfovibrio sp. strain HN2T.</title>
        <authorList>
            <person name="Ueno A."/>
            <person name="Tamazawa S."/>
            <person name="Tamamura S."/>
            <person name="Murakami T."/>
            <person name="Kiyama T."/>
            <person name="Inomata H."/>
            <person name="Amano Y."/>
            <person name="Miyakawa K."/>
            <person name="Tamaki H."/>
            <person name="Naganuma T."/>
            <person name="Kaneko K."/>
        </authorList>
    </citation>
    <scope>NUCLEOTIDE SEQUENCE [LARGE SCALE GENOMIC DNA]</scope>
    <source>
        <strain evidence="5 6">HN2</strain>
    </source>
</reference>
<dbReference type="NCBIfam" id="TIGR01549">
    <property type="entry name" value="HAD-SF-IA-v1"/>
    <property type="match status" value="1"/>
</dbReference>